<evidence type="ECO:0000313" key="3">
    <source>
        <dbReference type="Proteomes" id="UP000287651"/>
    </source>
</evidence>
<sequence>MLNLVKLAPINQVKSATSKPNLLKLALSNSFMTVIANATKRCSLRWIGMYLTSAVEQLQQWWPLFLQTSALSAQPQRSTICPKSATTRLDQDGAAPAFIQAATTPALSRLAASPLPDLSTSATAVFFLPPRRQPREDNKNCPISADRPRNPLSGSAFPPHQQPSDQPSATMHAVSDATVAAAARYRYTAPRAVVAGEERPPLLPTTPCAVARHCSRRLCLTLGPVPDVVAFRYGHHSRCTVLSRRHPLPFNVTTTTSAAPPFNVAPVGSTTALLELTSTSRPRSRPSRRGGGFNVASLHVAAAASLRCCIPLLWYVAAASVACCVTARRCCRLPLAAVVWVLWCPLSLLNAPLRCDAVVHHPRLCCTTHVRHNCFHALRCNCRCRSHRGLLPLPSPSRQLKSAAGPRDIAVATTDAAVAAGLPLAPHLISDNSSNVFHAASSMSNKTRIEPLLHCSAPLSVNDAVVVRKHLLLPREPSSRRRILFYDYSHVHTMVRLPSMI</sequence>
<gene>
    <name evidence="2" type="ORF">B296_00025739</name>
</gene>
<evidence type="ECO:0000256" key="1">
    <source>
        <dbReference type="SAM" id="MobiDB-lite"/>
    </source>
</evidence>
<accession>A0A426Z9M6</accession>
<evidence type="ECO:0000313" key="2">
    <source>
        <dbReference type="EMBL" id="RRT60659.1"/>
    </source>
</evidence>
<name>A0A426Z9M6_ENSVE</name>
<dbReference type="AlphaFoldDB" id="A0A426Z9M6"/>
<protein>
    <submittedName>
        <fullName evidence="2">Uncharacterized protein</fullName>
    </submittedName>
</protein>
<reference evidence="2 3" key="1">
    <citation type="journal article" date="2014" name="Agronomy (Basel)">
        <title>A Draft Genome Sequence for Ensete ventricosum, the Drought-Tolerant Tree Against Hunger.</title>
        <authorList>
            <person name="Harrison J."/>
            <person name="Moore K.A."/>
            <person name="Paszkiewicz K."/>
            <person name="Jones T."/>
            <person name="Grant M."/>
            <person name="Ambacheew D."/>
            <person name="Muzemil S."/>
            <person name="Studholme D.J."/>
        </authorList>
    </citation>
    <scope>NUCLEOTIDE SEQUENCE [LARGE SCALE GENOMIC DNA]</scope>
</reference>
<organism evidence="2 3">
    <name type="scientific">Ensete ventricosum</name>
    <name type="common">Abyssinian banana</name>
    <name type="synonym">Musa ensete</name>
    <dbReference type="NCBI Taxonomy" id="4639"/>
    <lineage>
        <taxon>Eukaryota</taxon>
        <taxon>Viridiplantae</taxon>
        <taxon>Streptophyta</taxon>
        <taxon>Embryophyta</taxon>
        <taxon>Tracheophyta</taxon>
        <taxon>Spermatophyta</taxon>
        <taxon>Magnoliopsida</taxon>
        <taxon>Liliopsida</taxon>
        <taxon>Zingiberales</taxon>
        <taxon>Musaceae</taxon>
        <taxon>Ensete</taxon>
    </lineage>
</organism>
<proteinExistence type="predicted"/>
<dbReference type="Proteomes" id="UP000287651">
    <property type="component" value="Unassembled WGS sequence"/>
</dbReference>
<dbReference type="EMBL" id="AMZH03007700">
    <property type="protein sequence ID" value="RRT60659.1"/>
    <property type="molecule type" value="Genomic_DNA"/>
</dbReference>
<comment type="caution">
    <text evidence="2">The sequence shown here is derived from an EMBL/GenBank/DDBJ whole genome shotgun (WGS) entry which is preliminary data.</text>
</comment>
<feature type="region of interest" description="Disordered" evidence="1">
    <location>
        <begin position="126"/>
        <end position="170"/>
    </location>
</feature>